<name>A0A934KJN0_9FLAO</name>
<evidence type="ECO:0000313" key="2">
    <source>
        <dbReference type="EMBL" id="MBJ7880701.1"/>
    </source>
</evidence>
<gene>
    <name evidence="2" type="ORF">JEM65_08580</name>
</gene>
<feature type="chain" id="PRO_5036722680" evidence="1">
    <location>
        <begin position="20"/>
        <end position="174"/>
    </location>
</feature>
<keyword evidence="3" id="KW-1185">Reference proteome</keyword>
<reference evidence="2 3" key="1">
    <citation type="submission" date="2020-09" db="EMBL/GenBank/DDBJ databases">
        <title>Draft genome of Gelidibacter salicanalis PAMC21136.</title>
        <authorList>
            <person name="Park H."/>
        </authorList>
    </citation>
    <scope>NUCLEOTIDE SEQUENCE [LARGE SCALE GENOMIC DNA]</scope>
    <source>
        <strain evidence="2 3">PAMC21136</strain>
    </source>
</reference>
<dbReference type="EMBL" id="JAEHJZ010000018">
    <property type="protein sequence ID" value="MBJ7880701.1"/>
    <property type="molecule type" value="Genomic_DNA"/>
</dbReference>
<evidence type="ECO:0000256" key="1">
    <source>
        <dbReference type="SAM" id="SignalP"/>
    </source>
</evidence>
<protein>
    <submittedName>
        <fullName evidence="2">Uncharacterized protein</fullName>
    </submittedName>
</protein>
<dbReference type="RefSeq" id="WP_199598555.1">
    <property type="nucleotide sequence ID" value="NZ_JAEHJZ010000018.1"/>
</dbReference>
<proteinExistence type="predicted"/>
<dbReference type="AlphaFoldDB" id="A0A934KJN0"/>
<organism evidence="2 3">
    <name type="scientific">Gelidibacter salicanalis</name>
    <dbReference type="NCBI Taxonomy" id="291193"/>
    <lineage>
        <taxon>Bacteria</taxon>
        <taxon>Pseudomonadati</taxon>
        <taxon>Bacteroidota</taxon>
        <taxon>Flavobacteriia</taxon>
        <taxon>Flavobacteriales</taxon>
        <taxon>Flavobacteriaceae</taxon>
        <taxon>Gelidibacter</taxon>
    </lineage>
</organism>
<evidence type="ECO:0000313" key="3">
    <source>
        <dbReference type="Proteomes" id="UP000662373"/>
    </source>
</evidence>
<dbReference type="Proteomes" id="UP000662373">
    <property type="component" value="Unassembled WGS sequence"/>
</dbReference>
<dbReference type="PROSITE" id="PS51257">
    <property type="entry name" value="PROKAR_LIPOPROTEIN"/>
    <property type="match status" value="1"/>
</dbReference>
<comment type="caution">
    <text evidence="2">The sequence shown here is derived from an EMBL/GenBank/DDBJ whole genome shotgun (WGS) entry which is preliminary data.</text>
</comment>
<sequence>MQSKIYIITLLLISSFIFSCSSDDDLNYQSDFEKSQNVWLDFKESSDNSYKYTVGSGSWAGSYKETTISVSNGVIIERYFKYTITDGLSEDIPKEELEWTENENEIGIHQNGAEPITLDEVYEKAQQDWLIKRNNTQTYFETENNGIISTCGYRDKNCVDDCFIGINIKSIETL</sequence>
<keyword evidence="1" id="KW-0732">Signal</keyword>
<accession>A0A934KJN0</accession>
<feature type="signal peptide" evidence="1">
    <location>
        <begin position="1"/>
        <end position="19"/>
    </location>
</feature>